<dbReference type="SUPFAM" id="SSF46548">
    <property type="entry name" value="alpha-helical ferredoxin"/>
    <property type="match status" value="1"/>
</dbReference>
<comment type="caution">
    <text evidence="5">The sequence shown here is derived from an EMBL/GenBank/DDBJ whole genome shotgun (WGS) entry which is preliminary data.</text>
</comment>
<evidence type="ECO:0000256" key="1">
    <source>
        <dbReference type="ARBA" id="ARBA00022723"/>
    </source>
</evidence>
<evidence type="ECO:0000313" key="6">
    <source>
        <dbReference type="Proteomes" id="UP000603434"/>
    </source>
</evidence>
<dbReference type="InterPro" id="IPR017896">
    <property type="entry name" value="4Fe4S_Fe-S-bd"/>
</dbReference>
<name>A0A8J6NTT2_9BACT</name>
<dbReference type="Pfam" id="PF13183">
    <property type="entry name" value="Fer4_8"/>
    <property type="match status" value="1"/>
</dbReference>
<dbReference type="EMBL" id="JACNJH010000031">
    <property type="protein sequence ID" value="MBC8359883.1"/>
    <property type="molecule type" value="Genomic_DNA"/>
</dbReference>
<dbReference type="GO" id="GO:0051536">
    <property type="term" value="F:iron-sulfur cluster binding"/>
    <property type="evidence" value="ECO:0007669"/>
    <property type="project" value="UniProtKB-KW"/>
</dbReference>
<evidence type="ECO:0000313" key="5">
    <source>
        <dbReference type="EMBL" id="MBC8359883.1"/>
    </source>
</evidence>
<dbReference type="InterPro" id="IPR051460">
    <property type="entry name" value="HdrC_iron-sulfur_subunit"/>
</dbReference>
<evidence type="ECO:0000256" key="3">
    <source>
        <dbReference type="ARBA" id="ARBA00023014"/>
    </source>
</evidence>
<dbReference type="PROSITE" id="PS00198">
    <property type="entry name" value="4FE4S_FER_1"/>
    <property type="match status" value="2"/>
</dbReference>
<keyword evidence="1" id="KW-0479">Metal-binding</keyword>
<dbReference type="PANTHER" id="PTHR43255:SF2">
    <property type="entry name" value="HETERODISULFIDE REDUCTASE RELATED PROTEIN"/>
    <property type="match status" value="1"/>
</dbReference>
<dbReference type="Proteomes" id="UP000603434">
    <property type="component" value="Unassembled WGS sequence"/>
</dbReference>
<keyword evidence="2" id="KW-0408">Iron</keyword>
<gene>
    <name evidence="5" type="ORF">H8E23_00605</name>
</gene>
<evidence type="ECO:0000256" key="2">
    <source>
        <dbReference type="ARBA" id="ARBA00023004"/>
    </source>
</evidence>
<evidence type="ECO:0000259" key="4">
    <source>
        <dbReference type="PROSITE" id="PS51379"/>
    </source>
</evidence>
<dbReference type="InterPro" id="IPR017900">
    <property type="entry name" value="4Fe4S_Fe_S_CS"/>
</dbReference>
<dbReference type="Gene3D" id="1.10.1060.10">
    <property type="entry name" value="Alpha-helical ferredoxin"/>
    <property type="match status" value="1"/>
</dbReference>
<feature type="domain" description="4Fe-4S ferredoxin-type" evidence="4">
    <location>
        <begin position="10"/>
        <end position="43"/>
    </location>
</feature>
<keyword evidence="3" id="KW-0411">Iron-sulfur</keyword>
<dbReference type="PANTHER" id="PTHR43255">
    <property type="entry name" value="IRON-SULFUR-BINDING OXIDOREDUCTASE FADF-RELATED-RELATED"/>
    <property type="match status" value="1"/>
</dbReference>
<organism evidence="5 6">
    <name type="scientific">Candidatus Desulfatibia profunda</name>
    <dbReference type="NCBI Taxonomy" id="2841695"/>
    <lineage>
        <taxon>Bacteria</taxon>
        <taxon>Pseudomonadati</taxon>
        <taxon>Thermodesulfobacteriota</taxon>
        <taxon>Desulfobacteria</taxon>
        <taxon>Desulfobacterales</taxon>
        <taxon>Desulfobacterales incertae sedis</taxon>
        <taxon>Candidatus Desulfatibia</taxon>
    </lineage>
</organism>
<protein>
    <submittedName>
        <fullName evidence="5">4Fe-4S dicluster domain-containing protein</fullName>
    </submittedName>
</protein>
<dbReference type="GO" id="GO:0005886">
    <property type="term" value="C:plasma membrane"/>
    <property type="evidence" value="ECO:0007669"/>
    <property type="project" value="TreeGrafter"/>
</dbReference>
<sequence>MDEVDLKHIFFGKFDGRKILRCIQCGTCSASCPLTDQMDYAPRELFALIRDGEMITALRSNTLWYCVSCYYCIVRCPQEIPVTDLIYALKQMAVQQGLCPACHKLPDMYHSFTRVVAQYGRVNETVLMARYALRHPVDALGNLPMALRMFLKRRLDLFPSRLRQPDRIARLLAEAKRQETP</sequence>
<dbReference type="GO" id="GO:0046872">
    <property type="term" value="F:metal ion binding"/>
    <property type="evidence" value="ECO:0007669"/>
    <property type="project" value="UniProtKB-KW"/>
</dbReference>
<dbReference type="AlphaFoldDB" id="A0A8J6NTT2"/>
<reference evidence="5 6" key="1">
    <citation type="submission" date="2020-08" db="EMBL/GenBank/DDBJ databases">
        <title>Bridging the membrane lipid divide: bacteria of the FCB group superphylum have the potential to synthesize archaeal ether lipids.</title>
        <authorList>
            <person name="Villanueva L."/>
            <person name="Von Meijenfeldt F.A.B."/>
            <person name="Westbye A.B."/>
            <person name="Yadav S."/>
            <person name="Hopmans E.C."/>
            <person name="Dutilh B.E."/>
            <person name="Sinninghe Damste J.S."/>
        </authorList>
    </citation>
    <scope>NUCLEOTIDE SEQUENCE [LARGE SCALE GENOMIC DNA]</scope>
    <source>
        <strain evidence="5">NIOZ-UU30</strain>
    </source>
</reference>
<dbReference type="PROSITE" id="PS51379">
    <property type="entry name" value="4FE4S_FER_2"/>
    <property type="match status" value="1"/>
</dbReference>
<proteinExistence type="predicted"/>
<accession>A0A8J6NTT2</accession>
<dbReference type="InterPro" id="IPR009051">
    <property type="entry name" value="Helical_ferredxn"/>
</dbReference>